<protein>
    <submittedName>
        <fullName evidence="2">Transmembrane protein, putative</fullName>
    </submittedName>
</protein>
<dbReference type="PaxDb" id="3880-AES96767"/>
<dbReference type="Proteomes" id="UP000002051">
    <property type="component" value="Chromosome 5"/>
</dbReference>
<reference evidence="2 4" key="2">
    <citation type="journal article" date="2014" name="BMC Genomics">
        <title>An improved genome release (version Mt4.0) for the model legume Medicago truncatula.</title>
        <authorList>
            <person name="Tang H."/>
            <person name="Krishnakumar V."/>
            <person name="Bidwell S."/>
            <person name="Rosen B."/>
            <person name="Chan A."/>
            <person name="Zhou S."/>
            <person name="Gentzbittel L."/>
            <person name="Childs K.L."/>
            <person name="Yandell M."/>
            <person name="Gundlach H."/>
            <person name="Mayer K.F."/>
            <person name="Schwartz D.C."/>
            <person name="Town C.D."/>
        </authorList>
    </citation>
    <scope>GENOME REANNOTATION</scope>
    <source>
        <strain evidence="3 4">cv. Jemalong A17</strain>
    </source>
</reference>
<keyword evidence="1 2" id="KW-0812">Transmembrane</keyword>
<gene>
    <name evidence="2" type="ordered locus">MTR_5g041220</name>
</gene>
<keyword evidence="4" id="KW-1185">Reference proteome</keyword>
<evidence type="ECO:0000313" key="3">
    <source>
        <dbReference type="EnsemblPlants" id="AES96767"/>
    </source>
</evidence>
<evidence type="ECO:0000256" key="1">
    <source>
        <dbReference type="SAM" id="Phobius"/>
    </source>
</evidence>
<dbReference type="EnsemblPlants" id="AES96767">
    <property type="protein sequence ID" value="AES96767"/>
    <property type="gene ID" value="MTR_5g041220"/>
</dbReference>
<feature type="transmembrane region" description="Helical" evidence="1">
    <location>
        <begin position="42"/>
        <end position="63"/>
    </location>
</feature>
<keyword evidence="1" id="KW-1133">Transmembrane helix</keyword>
<evidence type="ECO:0000313" key="4">
    <source>
        <dbReference type="Proteomes" id="UP000002051"/>
    </source>
</evidence>
<organism evidence="2 4">
    <name type="scientific">Medicago truncatula</name>
    <name type="common">Barrel medic</name>
    <name type="synonym">Medicago tribuloides</name>
    <dbReference type="NCBI Taxonomy" id="3880"/>
    <lineage>
        <taxon>Eukaryota</taxon>
        <taxon>Viridiplantae</taxon>
        <taxon>Streptophyta</taxon>
        <taxon>Embryophyta</taxon>
        <taxon>Tracheophyta</taxon>
        <taxon>Spermatophyta</taxon>
        <taxon>Magnoliopsida</taxon>
        <taxon>eudicotyledons</taxon>
        <taxon>Gunneridae</taxon>
        <taxon>Pentapetalae</taxon>
        <taxon>rosids</taxon>
        <taxon>fabids</taxon>
        <taxon>Fabales</taxon>
        <taxon>Fabaceae</taxon>
        <taxon>Papilionoideae</taxon>
        <taxon>50 kb inversion clade</taxon>
        <taxon>NPAAA clade</taxon>
        <taxon>Hologalegina</taxon>
        <taxon>IRL clade</taxon>
        <taxon>Trifolieae</taxon>
        <taxon>Medicago</taxon>
    </lineage>
</organism>
<evidence type="ECO:0000313" key="2">
    <source>
        <dbReference type="EMBL" id="AES96767.1"/>
    </source>
</evidence>
<name>G7KFC1_MEDTR</name>
<dbReference type="AlphaFoldDB" id="G7KFC1"/>
<dbReference type="EMBL" id="CM001221">
    <property type="protein sequence ID" value="AES96767.1"/>
    <property type="molecule type" value="Genomic_DNA"/>
</dbReference>
<sequence>MAEASHKSSVVATDQHSSGVMGTDGVNNATLTSLILESKLNLTVSTLMISFISHAAVVVLATWS</sequence>
<reference evidence="2 4" key="1">
    <citation type="journal article" date="2011" name="Nature">
        <title>The Medicago genome provides insight into the evolution of rhizobial symbioses.</title>
        <authorList>
            <person name="Young N.D."/>
            <person name="Debelle F."/>
            <person name="Oldroyd G.E."/>
            <person name="Geurts R."/>
            <person name="Cannon S.B."/>
            <person name="Udvardi M.K."/>
            <person name="Benedito V.A."/>
            <person name="Mayer K.F."/>
            <person name="Gouzy J."/>
            <person name="Schoof H."/>
            <person name="Van de Peer Y."/>
            <person name="Proost S."/>
            <person name="Cook D.R."/>
            <person name="Meyers B.C."/>
            <person name="Spannagl M."/>
            <person name="Cheung F."/>
            <person name="De Mita S."/>
            <person name="Krishnakumar V."/>
            <person name="Gundlach H."/>
            <person name="Zhou S."/>
            <person name="Mudge J."/>
            <person name="Bharti A.K."/>
            <person name="Murray J.D."/>
            <person name="Naoumkina M.A."/>
            <person name="Rosen B."/>
            <person name="Silverstein K.A."/>
            <person name="Tang H."/>
            <person name="Rombauts S."/>
            <person name="Zhao P.X."/>
            <person name="Zhou P."/>
            <person name="Barbe V."/>
            <person name="Bardou P."/>
            <person name="Bechner M."/>
            <person name="Bellec A."/>
            <person name="Berger A."/>
            <person name="Berges H."/>
            <person name="Bidwell S."/>
            <person name="Bisseling T."/>
            <person name="Choisne N."/>
            <person name="Couloux A."/>
            <person name="Denny R."/>
            <person name="Deshpande S."/>
            <person name="Dai X."/>
            <person name="Doyle J.J."/>
            <person name="Dudez A.M."/>
            <person name="Farmer A.D."/>
            <person name="Fouteau S."/>
            <person name="Franken C."/>
            <person name="Gibelin C."/>
            <person name="Gish J."/>
            <person name="Goldstein S."/>
            <person name="Gonzalez A.J."/>
            <person name="Green P.J."/>
            <person name="Hallab A."/>
            <person name="Hartog M."/>
            <person name="Hua A."/>
            <person name="Humphray S.J."/>
            <person name="Jeong D.H."/>
            <person name="Jing Y."/>
            <person name="Jocker A."/>
            <person name="Kenton S.M."/>
            <person name="Kim D.J."/>
            <person name="Klee K."/>
            <person name="Lai H."/>
            <person name="Lang C."/>
            <person name="Lin S."/>
            <person name="Macmil S.L."/>
            <person name="Magdelenat G."/>
            <person name="Matthews L."/>
            <person name="McCorrison J."/>
            <person name="Monaghan E.L."/>
            <person name="Mun J.H."/>
            <person name="Najar F.Z."/>
            <person name="Nicholson C."/>
            <person name="Noirot C."/>
            <person name="O'Bleness M."/>
            <person name="Paule C.R."/>
            <person name="Poulain J."/>
            <person name="Prion F."/>
            <person name="Qin B."/>
            <person name="Qu C."/>
            <person name="Retzel E.F."/>
            <person name="Riddle C."/>
            <person name="Sallet E."/>
            <person name="Samain S."/>
            <person name="Samson N."/>
            <person name="Sanders I."/>
            <person name="Saurat O."/>
            <person name="Scarpelli C."/>
            <person name="Schiex T."/>
            <person name="Segurens B."/>
            <person name="Severin A.J."/>
            <person name="Sherrier D.J."/>
            <person name="Shi R."/>
            <person name="Sims S."/>
            <person name="Singer S.R."/>
            <person name="Sinharoy S."/>
            <person name="Sterck L."/>
            <person name="Viollet A."/>
            <person name="Wang B.B."/>
            <person name="Wang K."/>
            <person name="Wang M."/>
            <person name="Wang X."/>
            <person name="Warfsmann J."/>
            <person name="Weissenbach J."/>
            <person name="White D.D."/>
            <person name="White J.D."/>
            <person name="Wiley G.B."/>
            <person name="Wincker P."/>
            <person name="Xing Y."/>
            <person name="Yang L."/>
            <person name="Yao Z."/>
            <person name="Ying F."/>
            <person name="Zhai J."/>
            <person name="Zhou L."/>
            <person name="Zuber A."/>
            <person name="Denarie J."/>
            <person name="Dixon R.A."/>
            <person name="May G.D."/>
            <person name="Schwartz D.C."/>
            <person name="Rogers J."/>
            <person name="Quetier F."/>
            <person name="Town C.D."/>
            <person name="Roe B.A."/>
        </authorList>
    </citation>
    <scope>NUCLEOTIDE SEQUENCE [LARGE SCALE GENOMIC DNA]</scope>
    <source>
        <strain evidence="2">A17</strain>
        <strain evidence="3 4">cv. Jemalong A17</strain>
    </source>
</reference>
<keyword evidence="1" id="KW-0472">Membrane</keyword>
<dbReference type="HOGENOM" id="CLU_2871025_0_0_1"/>
<accession>G7KFC1</accession>
<reference evidence="3" key="3">
    <citation type="submission" date="2015-04" db="UniProtKB">
        <authorList>
            <consortium name="EnsemblPlants"/>
        </authorList>
    </citation>
    <scope>IDENTIFICATION</scope>
    <source>
        <strain evidence="3">cv. Jemalong A17</strain>
    </source>
</reference>
<proteinExistence type="predicted"/>